<evidence type="ECO:0000313" key="4">
    <source>
        <dbReference type="WBParaSite" id="DME_0000611101-mRNA-1"/>
    </source>
</evidence>
<keyword evidence="3" id="KW-1185">Reference proteome</keyword>
<organism evidence="2 4">
    <name type="scientific">Dracunculus medinensis</name>
    <name type="common">Guinea worm</name>
    <dbReference type="NCBI Taxonomy" id="318479"/>
    <lineage>
        <taxon>Eukaryota</taxon>
        <taxon>Metazoa</taxon>
        <taxon>Ecdysozoa</taxon>
        <taxon>Nematoda</taxon>
        <taxon>Chromadorea</taxon>
        <taxon>Rhabditida</taxon>
        <taxon>Spirurina</taxon>
        <taxon>Dracunculoidea</taxon>
        <taxon>Dracunculidae</taxon>
        <taxon>Dracunculus</taxon>
    </lineage>
</organism>
<evidence type="ECO:0000313" key="3">
    <source>
        <dbReference type="Proteomes" id="UP000274756"/>
    </source>
</evidence>
<reference evidence="1 3" key="2">
    <citation type="submission" date="2018-11" db="EMBL/GenBank/DDBJ databases">
        <authorList>
            <consortium name="Pathogen Informatics"/>
        </authorList>
    </citation>
    <scope>NUCLEOTIDE SEQUENCE [LARGE SCALE GENOMIC DNA]</scope>
</reference>
<dbReference type="EMBL" id="UYYG01000012">
    <property type="protein sequence ID" value="VDN51077.1"/>
    <property type="molecule type" value="Genomic_DNA"/>
</dbReference>
<gene>
    <name evidence="1" type="ORF">DME_LOCUS1050</name>
</gene>
<accession>A0A0N4UFB1</accession>
<sequence length="104" mass="11520">MAIRDRRMSNHAELRPGPDCVGQIFTLRVERDICFNSVSARSMASKTSAPMGNASFVMPKSMNSLSLILASSIAENIQLRRTPRNTSSKLIITWSVAVGKIRIR</sequence>
<protein>
    <submittedName>
        <fullName evidence="1 4">Uncharacterized protein</fullName>
    </submittedName>
</protein>
<evidence type="ECO:0000313" key="2">
    <source>
        <dbReference type="Proteomes" id="UP000038040"/>
    </source>
</evidence>
<dbReference type="Proteomes" id="UP000274756">
    <property type="component" value="Unassembled WGS sequence"/>
</dbReference>
<reference evidence="4" key="1">
    <citation type="submission" date="2017-02" db="UniProtKB">
        <authorList>
            <consortium name="WormBaseParasite"/>
        </authorList>
    </citation>
    <scope>IDENTIFICATION</scope>
</reference>
<dbReference type="AlphaFoldDB" id="A0A0N4UFB1"/>
<dbReference type="WBParaSite" id="DME_0000611101-mRNA-1">
    <property type="protein sequence ID" value="DME_0000611101-mRNA-1"/>
    <property type="gene ID" value="DME_0000611101"/>
</dbReference>
<dbReference type="Proteomes" id="UP000038040">
    <property type="component" value="Unplaced"/>
</dbReference>
<evidence type="ECO:0000313" key="1">
    <source>
        <dbReference type="EMBL" id="VDN51077.1"/>
    </source>
</evidence>
<name>A0A0N4UFB1_DRAME</name>
<proteinExistence type="predicted"/>